<accession>A0ABQ3J2S3</accession>
<dbReference type="SUPFAM" id="SSF158682">
    <property type="entry name" value="TerB-like"/>
    <property type="match status" value="1"/>
</dbReference>
<feature type="domain" description="Co-chaperone DjlA N-terminal" evidence="1">
    <location>
        <begin position="28"/>
        <end position="143"/>
    </location>
</feature>
<protein>
    <submittedName>
        <fullName evidence="2">Tellurium resistance terB-like protein subgroup 2</fullName>
    </submittedName>
</protein>
<evidence type="ECO:0000313" key="3">
    <source>
        <dbReference type="Proteomes" id="UP000626370"/>
    </source>
</evidence>
<dbReference type="Gene3D" id="1.10.3680.10">
    <property type="entry name" value="TerB-like"/>
    <property type="match status" value="1"/>
</dbReference>
<dbReference type="CDD" id="cd07313">
    <property type="entry name" value="terB_like_2"/>
    <property type="match status" value="1"/>
</dbReference>
<gene>
    <name evidence="2" type="ORF">GCM10011501_31060</name>
</gene>
<dbReference type="InterPro" id="IPR029024">
    <property type="entry name" value="TerB-like"/>
</dbReference>
<dbReference type="RefSeq" id="WP_189379175.1">
    <property type="nucleotide sequence ID" value="NZ_BNAH01000014.1"/>
</dbReference>
<keyword evidence="3" id="KW-1185">Reference proteome</keyword>
<organism evidence="2 3">
    <name type="scientific">Thalassotalea profundi</name>
    <dbReference type="NCBI Taxonomy" id="2036687"/>
    <lineage>
        <taxon>Bacteria</taxon>
        <taxon>Pseudomonadati</taxon>
        <taxon>Pseudomonadota</taxon>
        <taxon>Gammaproteobacteria</taxon>
        <taxon>Alteromonadales</taxon>
        <taxon>Colwelliaceae</taxon>
        <taxon>Thalassotalea</taxon>
    </lineage>
</organism>
<evidence type="ECO:0000313" key="2">
    <source>
        <dbReference type="EMBL" id="GHE99290.1"/>
    </source>
</evidence>
<dbReference type="InterPro" id="IPR007791">
    <property type="entry name" value="DjlA_N"/>
</dbReference>
<proteinExistence type="predicted"/>
<reference evidence="3" key="1">
    <citation type="journal article" date="2019" name="Int. J. Syst. Evol. Microbiol.">
        <title>The Global Catalogue of Microorganisms (GCM) 10K type strain sequencing project: providing services to taxonomists for standard genome sequencing and annotation.</title>
        <authorList>
            <consortium name="The Broad Institute Genomics Platform"/>
            <consortium name="The Broad Institute Genome Sequencing Center for Infectious Disease"/>
            <person name="Wu L."/>
            <person name="Ma J."/>
        </authorList>
    </citation>
    <scope>NUCLEOTIDE SEQUENCE [LARGE SCALE GENOMIC DNA]</scope>
    <source>
        <strain evidence="3">CGMCC 1.15922</strain>
    </source>
</reference>
<evidence type="ECO:0000259" key="1">
    <source>
        <dbReference type="Pfam" id="PF05099"/>
    </source>
</evidence>
<sequence length="149" mass="17117">MIANIKKFFNDLSINSQSESKDNLSIEMASTVLLCEVMRADGKLDEQELKQLPIFISHHFQLSQDEISLLINEAIAMSEHATDFYQFTSKINTAFSISEKIEMVKHLWLLALADGEVSAVEEHTIRRIADLLYLRQSEYIQAKDIIIQR</sequence>
<dbReference type="Proteomes" id="UP000626370">
    <property type="component" value="Unassembled WGS sequence"/>
</dbReference>
<comment type="caution">
    <text evidence="2">The sequence shown here is derived from an EMBL/GenBank/DDBJ whole genome shotgun (WGS) entry which is preliminary data.</text>
</comment>
<name>A0ABQ3J2S3_9GAMM</name>
<dbReference type="Pfam" id="PF05099">
    <property type="entry name" value="TerB"/>
    <property type="match status" value="1"/>
</dbReference>
<dbReference type="EMBL" id="BNAH01000014">
    <property type="protein sequence ID" value="GHE99290.1"/>
    <property type="molecule type" value="Genomic_DNA"/>
</dbReference>